<sequence length="348" mass="39187">MEISKKSQQAGNNSVNIQAEHVSINSGLTIAHVKEIANEIFESNFYKLTGLAKETADKRAREITDQFIQELAQKNPAGMQAADDPDFQHSLFTAQKEYARCGHKELGDILVDILVDRTKQEERSLLQIVLNESLSIAPKLNSEQLDILACRFNVCYTRRLNIQNIEMFADYLNNGILIFSDPINSKLSNYYHIEFVGCASIRTGKTNLVKILTKNYQAIFCKGYPQEAIKEIEDREPNISLVHIQSPHDSSLIQARGMNDDAIKKMCSDKGISEESVNQLIQINKKHLMNQQEVREFLGKISPRFPQFLVDATSSPFNNMELSSVGIAIAHAHSLKKAGFDADLSIWI</sequence>
<evidence type="ECO:0000313" key="1">
    <source>
        <dbReference type="EMBL" id="SPS06375.1"/>
    </source>
</evidence>
<dbReference type="AlphaFoldDB" id="A0A2X0SN80"/>
<dbReference type="NCBIfam" id="NF045477">
    <property type="entry name" value="LPO_1073_dom"/>
    <property type="match status" value="2"/>
</dbReference>
<reference evidence="1" key="1">
    <citation type="submission" date="2018-05" db="EMBL/GenBank/DDBJ databases">
        <authorList>
            <person name="Lanie J.A."/>
            <person name="Ng W.-L."/>
            <person name="Kazmierczak K.M."/>
            <person name="Andrzejewski T.M."/>
            <person name="Davidsen T.M."/>
            <person name="Wayne K.J."/>
            <person name="Tettelin H."/>
            <person name="Glass J.I."/>
            <person name="Rusch D."/>
            <person name="Podicherti R."/>
            <person name="Tsui H.-C.T."/>
            <person name="Winkler M.E."/>
        </authorList>
    </citation>
    <scope>NUCLEOTIDE SEQUENCE</scope>
    <source>
        <strain evidence="1">KNB</strain>
    </source>
</reference>
<protein>
    <submittedName>
        <fullName evidence="1">Uncharacterized protein</fullName>
    </submittedName>
</protein>
<proteinExistence type="predicted"/>
<name>A0A2X0SN80_9PROT</name>
<organism evidence="1">
    <name type="scientific">Candidatus Nitrotoga fabula</name>
    <dbReference type="NCBI Taxonomy" id="2182327"/>
    <lineage>
        <taxon>Bacteria</taxon>
        <taxon>Pseudomonadati</taxon>
        <taxon>Pseudomonadota</taxon>
        <taxon>Betaproteobacteria</taxon>
        <taxon>Nitrosomonadales</taxon>
        <taxon>Gallionellaceae</taxon>
        <taxon>Candidatus Nitrotoga</taxon>
    </lineage>
</organism>
<gene>
    <name evidence="1" type="ORF">NITFAB_1965</name>
</gene>
<dbReference type="InterPro" id="IPR053773">
    <property type="entry name" value="Vpar_1526-like"/>
</dbReference>
<accession>A0A2X0SN80</accession>
<dbReference type="EMBL" id="LS423452">
    <property type="protein sequence ID" value="SPS06375.1"/>
    <property type="molecule type" value="Genomic_DNA"/>
</dbReference>